<evidence type="ECO:0000313" key="2">
    <source>
        <dbReference type="EMBL" id="BCA86210.1"/>
    </source>
</evidence>
<organism evidence="2 3">
    <name type="scientific">Enterococcus saigonensis</name>
    <dbReference type="NCBI Taxonomy" id="1805431"/>
    <lineage>
        <taxon>Bacteria</taxon>
        <taxon>Bacillati</taxon>
        <taxon>Bacillota</taxon>
        <taxon>Bacilli</taxon>
        <taxon>Lactobacillales</taxon>
        <taxon>Enterococcaceae</taxon>
        <taxon>Enterococcus</taxon>
    </lineage>
</organism>
<protein>
    <recommendedName>
        <fullName evidence="4">ABC transporter substrate-binding protein</fullName>
    </recommendedName>
</protein>
<proteinExistence type="predicted"/>
<evidence type="ECO:0000256" key="1">
    <source>
        <dbReference type="SAM" id="SignalP"/>
    </source>
</evidence>
<dbReference type="KEGG" id="esg:EsVE80_17330"/>
<keyword evidence="3" id="KW-1185">Reference proteome</keyword>
<dbReference type="RefSeq" id="WP_173103392.1">
    <property type="nucleotide sequence ID" value="NZ_AP022822.1"/>
</dbReference>
<dbReference type="PROSITE" id="PS51257">
    <property type="entry name" value="PROKAR_LIPOPROTEIN"/>
    <property type="match status" value="1"/>
</dbReference>
<sequence length="457" mass="51258">MKKRFFGLGLITVAATLLLTGCSGGKDSANDELYIFNTKSEISDSLKNLAKDYEKESGIKVKTFSPGSGADVTETMNTEMTSKNAPAIFATNSLVTWGPKDGDFMFNLNDATNKELKKLANEVPENMRLQADDKTNFGLPYTMEGYGYIVDTNVLADLFPNVKTDEILKDLKTVNYEEFNDFTNKVNDFIQNNTTATVTLNGHKYELAKEKTELTKGLTGIFVEAGAEKWTYSDHMINVAMNTVYTSYSDALYSKPKKFAEMKDALVKYMEVLEYNTSHAAGTDTPLKRGADFINGTEGSYDNSLQLFADHKGVFIKQGNWIYPTLNKLNKEMLATLDIIPIKMPFADSDIKIDGWKSQDFNQTIPEFVPNYWIINKQVSKEKIKKAEDFLVWLYTSDRGLKFLKDESGFILFNDLENSEGSNTLNKALVEYAKTGKTLSNPFNASPGNFLEFVVMS</sequence>
<feature type="chain" id="PRO_5025418486" description="ABC transporter substrate-binding protein" evidence="1">
    <location>
        <begin position="26"/>
        <end position="457"/>
    </location>
</feature>
<evidence type="ECO:0008006" key="4">
    <source>
        <dbReference type="Google" id="ProtNLM"/>
    </source>
</evidence>
<gene>
    <name evidence="2" type="ORF">EsVE80_17330</name>
</gene>
<feature type="signal peptide" evidence="1">
    <location>
        <begin position="1"/>
        <end position="25"/>
    </location>
</feature>
<reference evidence="2 3" key="1">
    <citation type="submission" date="2020-02" db="EMBL/GenBank/DDBJ databases">
        <title>Characterization of vanA genotype vancomycin-resistant Enterococcus saigonensis VE80.</title>
        <authorList>
            <person name="Harada T."/>
            <person name="Motooka D."/>
            <person name="Nakamura S."/>
            <person name="Yamamoto Y."/>
            <person name="Kawahara R."/>
            <person name="Kawatsu K."/>
        </authorList>
    </citation>
    <scope>NUCLEOTIDE SEQUENCE [LARGE SCALE GENOMIC DNA]</scope>
    <source>
        <strain evidence="2 3">VE80</strain>
    </source>
</reference>
<dbReference type="SUPFAM" id="SSF53850">
    <property type="entry name" value="Periplasmic binding protein-like II"/>
    <property type="match status" value="1"/>
</dbReference>
<name>A0A679ID17_9ENTE</name>
<dbReference type="Proteomes" id="UP000502998">
    <property type="component" value="Chromosome"/>
</dbReference>
<accession>A0A679ID17</accession>
<dbReference type="AlphaFoldDB" id="A0A679ID17"/>
<dbReference type="Gene3D" id="3.40.190.10">
    <property type="entry name" value="Periplasmic binding protein-like II"/>
    <property type="match status" value="3"/>
</dbReference>
<dbReference type="EMBL" id="AP022822">
    <property type="protein sequence ID" value="BCA86210.1"/>
    <property type="molecule type" value="Genomic_DNA"/>
</dbReference>
<keyword evidence="1" id="KW-0732">Signal</keyword>
<evidence type="ECO:0000313" key="3">
    <source>
        <dbReference type="Proteomes" id="UP000502998"/>
    </source>
</evidence>